<dbReference type="AlphaFoldDB" id="A0A4S1WMM4"/>
<evidence type="ECO:0000313" key="2">
    <source>
        <dbReference type="EMBL" id="TGX44521.1"/>
    </source>
</evidence>
<feature type="region of interest" description="Disordered" evidence="1">
    <location>
        <begin position="564"/>
        <end position="621"/>
    </location>
</feature>
<proteinExistence type="predicted"/>
<feature type="compositionally biased region" description="Pro residues" evidence="1">
    <location>
        <begin position="410"/>
        <end position="438"/>
    </location>
</feature>
<protein>
    <submittedName>
        <fullName evidence="2">Carboxypeptidase regulatory-like domain-containing protein</fullName>
    </submittedName>
</protein>
<dbReference type="PRINTS" id="PR01217">
    <property type="entry name" value="PRICHEXTENSN"/>
</dbReference>
<evidence type="ECO:0000313" key="3">
    <source>
        <dbReference type="Proteomes" id="UP000309848"/>
    </source>
</evidence>
<feature type="compositionally biased region" description="Pro residues" evidence="1">
    <location>
        <begin position="586"/>
        <end position="608"/>
    </location>
</feature>
<keyword evidence="3" id="KW-1185">Reference proteome</keyword>
<organism evidence="2 3">
    <name type="scientific">Sphingomonas naasensis</name>
    <dbReference type="NCBI Taxonomy" id="1344951"/>
    <lineage>
        <taxon>Bacteria</taxon>
        <taxon>Pseudomonadati</taxon>
        <taxon>Pseudomonadota</taxon>
        <taxon>Alphaproteobacteria</taxon>
        <taxon>Sphingomonadales</taxon>
        <taxon>Sphingomonadaceae</taxon>
        <taxon>Sphingomonas</taxon>
    </lineage>
</organism>
<keyword evidence="2" id="KW-0121">Carboxypeptidase</keyword>
<dbReference type="RefSeq" id="WP_208411772.1">
    <property type="nucleotide sequence ID" value="NZ_JAASQM010000002.1"/>
</dbReference>
<comment type="caution">
    <text evidence="2">The sequence shown here is derived from an EMBL/GenBank/DDBJ whole genome shotgun (WGS) entry which is preliminary data.</text>
</comment>
<feature type="region of interest" description="Disordered" evidence="1">
    <location>
        <begin position="392"/>
        <end position="453"/>
    </location>
</feature>
<accession>A0A4S1WMM4</accession>
<evidence type="ECO:0000256" key="1">
    <source>
        <dbReference type="SAM" id="MobiDB-lite"/>
    </source>
</evidence>
<keyword evidence="2" id="KW-0378">Hydrolase</keyword>
<dbReference type="GO" id="GO:0004180">
    <property type="term" value="F:carboxypeptidase activity"/>
    <property type="evidence" value="ECO:0007669"/>
    <property type="project" value="UniProtKB-KW"/>
</dbReference>
<dbReference type="EMBL" id="SRXU01000002">
    <property type="protein sequence ID" value="TGX44521.1"/>
    <property type="molecule type" value="Genomic_DNA"/>
</dbReference>
<keyword evidence="2" id="KW-0645">Protease</keyword>
<name>A0A4S1WMM4_9SPHN</name>
<dbReference type="Proteomes" id="UP000309848">
    <property type="component" value="Unassembled WGS sequence"/>
</dbReference>
<gene>
    <name evidence="2" type="ORF">E5A74_07015</name>
</gene>
<sequence length="742" mass="78632">MGAMLGTWAIAPAAQQQPTPNVLEGHIVDDKGKPIEGAEVYATFQSNPGQHVSRQLSTKSGPDGYYSITFNSSHPVGTWSASAQADYGNWRLSLLPSSDAVFAGNAGAIRDFRLAFVEKAPGFPYGIGGKVRIDHGINQFFKFENVTLTLQPVGGGQAVTRTLREMDSSGFATGLRPGPYKISAAIGASPVLLSTDLSDGNFKSSYTGDFTPVMSDIYEIHLYAKASSGGSAPPPGDPAPVPFPDTDDGFTRTGVPPQDLGNWQVRSTRVFYRPTEDGTTPNVVVAFYARNNALLPQIVDSSFRLALNGASTYAPTGMQYQTNAVTRSPAPAALISSIVPLTPQSRSLKIGEEVAVYASFRVDPAALPALKSAKITAISKAGPLLKVNETSTTIALPAAPPTSGQKPRETPTPAPAPTPPPAPTPTPTPAPTPAPAPTPDTSGDPIPVQGSVSNLGRWSVRVTEVHYKTPTSMTVSITARNRSVTSLSPLSVLDFTLQGRGATAAKHVTYGQTFPVKALQEVVMTAWFDLPRADQEAVNAILVKELAQPKQGLLVKAQPETSVRIPVQPRAKASTPPDAGKTSTPAPAPAPTPTPAPAPTPAPRPTPAPAKETTTTVGGGFRNTGYLFTRLDAVRRGADGAVEVTFTMRNDQNVRRSIWNNDNSWTLIGSDGLSYKFDGNDYGRDSSDRRTTSTWLEKGDANVITYVYRKVPAGVKPARLIVRDYYGKIITEYDLASGVGTP</sequence>
<reference evidence="2 3" key="1">
    <citation type="submission" date="2019-04" db="EMBL/GenBank/DDBJ databases">
        <title>Sphingomonas psychrotolerans sp. nov., isolated from soil in the Tianshan Mountains, Xinjiang, China.</title>
        <authorList>
            <person name="Luo Y."/>
            <person name="Sheng H."/>
        </authorList>
    </citation>
    <scope>NUCLEOTIDE SEQUENCE [LARGE SCALE GENOMIC DNA]</scope>
    <source>
        <strain evidence="2 3">KIS18-15</strain>
    </source>
</reference>